<evidence type="ECO:0000313" key="2">
    <source>
        <dbReference type="EMBL" id="MFK2904243.1"/>
    </source>
</evidence>
<protein>
    <submittedName>
        <fullName evidence="2">Uncharacterized protein</fullName>
    </submittedName>
</protein>
<keyword evidence="3" id="KW-1185">Reference proteome</keyword>
<comment type="caution">
    <text evidence="2">The sequence shown here is derived from an EMBL/GenBank/DDBJ whole genome shotgun (WGS) entry which is preliminary data.</text>
</comment>
<proteinExistence type="predicted"/>
<accession>A0ABW8JSW4</accession>
<dbReference type="Proteomes" id="UP001620460">
    <property type="component" value="Unassembled WGS sequence"/>
</dbReference>
<evidence type="ECO:0000313" key="3">
    <source>
        <dbReference type="Proteomes" id="UP001620460"/>
    </source>
</evidence>
<name>A0ABW8JSW4_9GAMM</name>
<gene>
    <name evidence="2" type="ORF">ISP17_09715</name>
</gene>
<reference evidence="2 3" key="1">
    <citation type="submission" date="2020-10" db="EMBL/GenBank/DDBJ databases">
        <title>Phylogeny of dyella-like bacteria.</title>
        <authorList>
            <person name="Fu J."/>
        </authorList>
    </citation>
    <scope>NUCLEOTIDE SEQUENCE [LARGE SCALE GENOMIC DNA]</scope>
    <source>
        <strain evidence="2 3">Gsoil3046</strain>
    </source>
</reference>
<evidence type="ECO:0000256" key="1">
    <source>
        <dbReference type="SAM" id="SignalP"/>
    </source>
</evidence>
<keyword evidence="1" id="KW-0732">Signal</keyword>
<dbReference type="EMBL" id="JADIKM010000002">
    <property type="protein sequence ID" value="MFK2904243.1"/>
    <property type="molecule type" value="Genomic_DNA"/>
</dbReference>
<sequence>MNNRKWYVAMILLAASGGVAAQQMSQGDANQRLMEQASRQAGMTRADTFGDRYNEHLQKGMISLKDARKSLAAEWQKLGLSPEQATAVASTYRADSSAMLSHPSLERRSDKEVSAMIQQALASKNYRMANQLLIDYERQKLHAEPASAQH</sequence>
<organism evidence="2 3">
    <name type="scientific">Dyella ginsengisoli</name>
    <dbReference type="NCBI Taxonomy" id="363848"/>
    <lineage>
        <taxon>Bacteria</taxon>
        <taxon>Pseudomonadati</taxon>
        <taxon>Pseudomonadota</taxon>
        <taxon>Gammaproteobacteria</taxon>
        <taxon>Lysobacterales</taxon>
        <taxon>Rhodanobacteraceae</taxon>
        <taxon>Dyella</taxon>
    </lineage>
</organism>
<dbReference type="RefSeq" id="WP_404632538.1">
    <property type="nucleotide sequence ID" value="NZ_JADIKM010000002.1"/>
</dbReference>
<feature type="signal peptide" evidence="1">
    <location>
        <begin position="1"/>
        <end position="21"/>
    </location>
</feature>
<feature type="chain" id="PRO_5047228528" evidence="1">
    <location>
        <begin position="22"/>
        <end position="150"/>
    </location>
</feature>